<protein>
    <recommendedName>
        <fullName evidence="3">S-adenosyl methyltransferase</fullName>
    </recommendedName>
</protein>
<proteinExistence type="predicted"/>
<dbReference type="RefSeq" id="WP_157116432.1">
    <property type="nucleotide sequence ID" value="NZ_JAAXOT010000014.1"/>
</dbReference>
<dbReference type="InterPro" id="IPR006764">
    <property type="entry name" value="SAM_dep_MeTrfase_SAV2177_type"/>
</dbReference>
<dbReference type="SUPFAM" id="SSF53335">
    <property type="entry name" value="S-adenosyl-L-methionine-dependent methyltransferases"/>
    <property type="match status" value="1"/>
</dbReference>
<accession>A0A846YP04</accession>
<organism evidence="1 2">
    <name type="scientific">Nocardia flavorosea</name>
    <dbReference type="NCBI Taxonomy" id="53429"/>
    <lineage>
        <taxon>Bacteria</taxon>
        <taxon>Bacillati</taxon>
        <taxon>Actinomycetota</taxon>
        <taxon>Actinomycetes</taxon>
        <taxon>Mycobacteriales</taxon>
        <taxon>Nocardiaceae</taxon>
        <taxon>Nocardia</taxon>
    </lineage>
</organism>
<evidence type="ECO:0000313" key="2">
    <source>
        <dbReference type="Proteomes" id="UP000570678"/>
    </source>
</evidence>
<name>A0A846YP04_9NOCA</name>
<dbReference type="Proteomes" id="UP000570678">
    <property type="component" value="Unassembled WGS sequence"/>
</dbReference>
<evidence type="ECO:0000313" key="1">
    <source>
        <dbReference type="EMBL" id="NKY59162.1"/>
    </source>
</evidence>
<dbReference type="InterPro" id="IPR029063">
    <property type="entry name" value="SAM-dependent_MTases_sf"/>
</dbReference>
<reference evidence="1 2" key="1">
    <citation type="submission" date="2020-04" db="EMBL/GenBank/DDBJ databases">
        <title>MicrobeNet Type strains.</title>
        <authorList>
            <person name="Nicholson A.C."/>
        </authorList>
    </citation>
    <scope>NUCLEOTIDE SEQUENCE [LARGE SCALE GENOMIC DNA]</scope>
    <source>
        <strain evidence="1 2">JCM 3332</strain>
    </source>
</reference>
<dbReference type="Pfam" id="PF04672">
    <property type="entry name" value="Methyltransf_19"/>
    <property type="match status" value="1"/>
</dbReference>
<dbReference type="PIRSF" id="PIRSF017393">
    <property type="entry name" value="MTase_SAV2177"/>
    <property type="match status" value="1"/>
</dbReference>
<keyword evidence="2" id="KW-1185">Reference proteome</keyword>
<dbReference type="Gene3D" id="3.40.50.150">
    <property type="entry name" value="Vaccinia Virus protein VP39"/>
    <property type="match status" value="1"/>
</dbReference>
<dbReference type="CDD" id="cd02440">
    <property type="entry name" value="AdoMet_MTases"/>
    <property type="match status" value="1"/>
</dbReference>
<sequence length="291" mass="31416">MTTDRANAAMPSAGVGGAAGFGFDRPSVARVWNSMLGGKDNYPLDERVVLELEQLAPGQHAAARASREFQQRVLWYLAGTVGVRQFLDLGAGLPFPEPGRMNTHQVVNSVRGIAEADRATVVYIDSDPVCVAHGRALLTNGQSHYLPGDITDPHLLHDPAVATYFDLDHPICVLLCGVLPHLDDRLDPAGIVHGWAEVLPPGSFLVLTHLHDPGGLLHRTAAGCQTRYLETLGSGRFRTRAQITGFLDGLQIVEPGLVRPGDWWPCGPATRFRSVAEWLLLAGVGWKGSCQ</sequence>
<dbReference type="EMBL" id="JAAXOT010000014">
    <property type="protein sequence ID" value="NKY59162.1"/>
    <property type="molecule type" value="Genomic_DNA"/>
</dbReference>
<comment type="caution">
    <text evidence="1">The sequence shown here is derived from an EMBL/GenBank/DDBJ whole genome shotgun (WGS) entry which is preliminary data.</text>
</comment>
<dbReference type="AlphaFoldDB" id="A0A846YP04"/>
<gene>
    <name evidence="1" type="ORF">HGA15_24015</name>
</gene>
<evidence type="ECO:0008006" key="3">
    <source>
        <dbReference type="Google" id="ProtNLM"/>
    </source>
</evidence>